<dbReference type="InterPro" id="IPR029058">
    <property type="entry name" value="AB_hydrolase_fold"/>
</dbReference>
<feature type="chain" id="PRO_5047365474" description="1-alkyl-2-acetylglycerophosphocholine esterase" evidence="5">
    <location>
        <begin position="23"/>
        <end position="395"/>
    </location>
</feature>
<keyword evidence="7" id="KW-1185">Reference proteome</keyword>
<dbReference type="Gene3D" id="3.40.50.1820">
    <property type="entry name" value="alpha/beta hydrolase"/>
    <property type="match status" value="1"/>
</dbReference>
<feature type="signal peptide" evidence="5">
    <location>
        <begin position="1"/>
        <end position="22"/>
    </location>
</feature>
<dbReference type="SUPFAM" id="SSF53474">
    <property type="entry name" value="alpha/beta-Hydrolases"/>
    <property type="match status" value="1"/>
</dbReference>
<organism evidence="6 7">
    <name type="scientific">Alternaria dauci</name>
    <dbReference type="NCBI Taxonomy" id="48095"/>
    <lineage>
        <taxon>Eukaryota</taxon>
        <taxon>Fungi</taxon>
        <taxon>Dikarya</taxon>
        <taxon>Ascomycota</taxon>
        <taxon>Pezizomycotina</taxon>
        <taxon>Dothideomycetes</taxon>
        <taxon>Pleosporomycetidae</taxon>
        <taxon>Pleosporales</taxon>
        <taxon>Pleosporineae</taxon>
        <taxon>Pleosporaceae</taxon>
        <taxon>Alternaria</taxon>
        <taxon>Alternaria sect. Porri</taxon>
    </lineage>
</organism>
<evidence type="ECO:0000256" key="1">
    <source>
        <dbReference type="ARBA" id="ARBA00013201"/>
    </source>
</evidence>
<evidence type="ECO:0000256" key="4">
    <source>
        <dbReference type="ARBA" id="ARBA00023098"/>
    </source>
</evidence>
<evidence type="ECO:0000313" key="7">
    <source>
        <dbReference type="Proteomes" id="UP001578633"/>
    </source>
</evidence>
<proteinExistence type="predicted"/>
<dbReference type="EMBL" id="JBHGVX010000001">
    <property type="protein sequence ID" value="KAL1801109.1"/>
    <property type="molecule type" value="Genomic_DNA"/>
</dbReference>
<dbReference type="EC" id="3.1.1.47" evidence="1"/>
<keyword evidence="2" id="KW-0378">Hydrolase</keyword>
<dbReference type="Pfam" id="PF03403">
    <property type="entry name" value="PAF-AH_p_II"/>
    <property type="match status" value="1"/>
</dbReference>
<comment type="caution">
    <text evidence="6">The sequence shown here is derived from an EMBL/GenBank/DDBJ whole genome shotgun (WGS) entry which is preliminary data.</text>
</comment>
<gene>
    <name evidence="6" type="ORF">ACET3X_001451</name>
</gene>
<keyword evidence="4" id="KW-0443">Lipid metabolism</keyword>
<keyword evidence="3" id="KW-0442">Lipid degradation</keyword>
<sequence>MLPIISLTVIILLATFHGKVHAVSLPSADDNHKYKVAVIHYPLTDTSRKDPYKPEKDRQLMISVYVPIPKASCSKECQNEYMFPQTAAIANEQFIEGGNRHAGVFEQMAYTTCCGSSADTNGSKFPVVILEPHVDTSGLLYSTMAHFISANGVVVVVIDHPGDTSIVQFFRSDNDEYKTVYNSGTVLLSNYSPITAWNATVQKAVDTRVADIDFTLSQLKNTQFPVERFSSVNTATYGIIGHGLGGTVANTLGLNSSSGAKFSINLSGTPPLLSSDVQNAPLFFFGRADFRREHDIHWPTTWSHLTGPATEFDFDDSAIFDASDLPLVVELAKKEGGKTGIKGRGLSGNAPIEGARAVTCFLENIVKEQFDLDGQKMDLGGCIRMFGGVKPYPGI</sequence>
<protein>
    <recommendedName>
        <fullName evidence="1">1-alkyl-2-acetylglycerophosphocholine esterase</fullName>
        <ecNumber evidence="1">3.1.1.47</ecNumber>
    </recommendedName>
</protein>
<evidence type="ECO:0000256" key="2">
    <source>
        <dbReference type="ARBA" id="ARBA00022801"/>
    </source>
</evidence>
<keyword evidence="5" id="KW-0732">Signal</keyword>
<reference evidence="6 7" key="1">
    <citation type="submission" date="2024-09" db="EMBL/GenBank/DDBJ databases">
        <title>T2T genomes of carrot and Alternaria dauci and their utility for understanding host-pathogen interaction during carrot leaf blight disease.</title>
        <authorList>
            <person name="Liu W."/>
            <person name="Xu S."/>
            <person name="Ou C."/>
            <person name="Liu X."/>
            <person name="Zhuang F."/>
            <person name="Deng X.W."/>
        </authorList>
    </citation>
    <scope>NUCLEOTIDE SEQUENCE [LARGE SCALE GENOMIC DNA]</scope>
    <source>
        <strain evidence="6 7">A2016</strain>
    </source>
</reference>
<name>A0ABR3UZJ3_9PLEO</name>
<evidence type="ECO:0000256" key="5">
    <source>
        <dbReference type="SAM" id="SignalP"/>
    </source>
</evidence>
<dbReference type="PANTHER" id="PTHR10272:SF14">
    <property type="entry name" value="PAF ACETYLHYDROLASE FAMILY PROTEIN"/>
    <property type="match status" value="1"/>
</dbReference>
<evidence type="ECO:0000256" key="3">
    <source>
        <dbReference type="ARBA" id="ARBA00022963"/>
    </source>
</evidence>
<accession>A0ABR3UZJ3</accession>
<dbReference type="PANTHER" id="PTHR10272">
    <property type="entry name" value="PLATELET-ACTIVATING FACTOR ACETYLHYDROLASE"/>
    <property type="match status" value="1"/>
</dbReference>
<dbReference type="Proteomes" id="UP001578633">
    <property type="component" value="Chromosome 1"/>
</dbReference>
<evidence type="ECO:0000313" key="6">
    <source>
        <dbReference type="EMBL" id="KAL1801109.1"/>
    </source>
</evidence>
<dbReference type="GeneID" id="96081773"/>
<dbReference type="RefSeq" id="XP_069311693.1">
    <property type="nucleotide sequence ID" value="XM_069446744.1"/>
</dbReference>